<protein>
    <submittedName>
        <fullName evidence="2">Uncharacterized protein</fullName>
    </submittedName>
</protein>
<evidence type="ECO:0000256" key="1">
    <source>
        <dbReference type="SAM" id="Phobius"/>
    </source>
</evidence>
<dbReference type="KEGG" id="emo:DM558_05245"/>
<dbReference type="AlphaFoldDB" id="A0A3Q9JIG2"/>
<proteinExistence type="predicted"/>
<dbReference type="EMBL" id="CP029822">
    <property type="protein sequence ID" value="AZS50215.1"/>
    <property type="molecule type" value="Genomic_DNA"/>
</dbReference>
<keyword evidence="1" id="KW-0472">Membrane</keyword>
<feature type="transmembrane region" description="Helical" evidence="1">
    <location>
        <begin position="6"/>
        <end position="27"/>
    </location>
</feature>
<reference evidence="3" key="1">
    <citation type="submission" date="2018-06" db="EMBL/GenBank/DDBJ databases">
        <title>Complete genome of Pseudomonas insecticola strain QZS01.</title>
        <authorList>
            <person name="Wang J."/>
            <person name="Su Q."/>
        </authorList>
    </citation>
    <scope>NUCLEOTIDE SEQUENCE [LARGE SCALE GENOMIC DNA]</scope>
    <source>
        <strain evidence="3">QZS01</strain>
    </source>
</reference>
<keyword evidence="3" id="KW-1185">Reference proteome</keyword>
<gene>
    <name evidence="2" type="ORF">DM558_05245</name>
</gene>
<dbReference type="Proteomes" id="UP000273143">
    <property type="component" value="Chromosome"/>
</dbReference>
<keyword evidence="1" id="KW-1133">Transmembrane helix</keyword>
<sequence length="135" mass="15632">MIAGTILSFIIVFYTACLLLQTSYYFATYKKEVIYLNHSEEIYPDDNIWGVRGCHTKHCDSDSSLYFRIRPATFHHIWSMLHSGRVFLPDAIGSSVPTGLTRCEVISYGVRMRFTMLLNIYPNILKIKCDETIHE</sequence>
<name>A0A3Q9JIG2_9GAMM</name>
<organism evidence="2 3">
    <name type="scientific">Entomomonas moraniae</name>
    <dbReference type="NCBI Taxonomy" id="2213226"/>
    <lineage>
        <taxon>Bacteria</taxon>
        <taxon>Pseudomonadati</taxon>
        <taxon>Pseudomonadota</taxon>
        <taxon>Gammaproteobacteria</taxon>
        <taxon>Pseudomonadales</taxon>
        <taxon>Pseudomonadaceae</taxon>
        <taxon>Entomomonas</taxon>
    </lineage>
</organism>
<evidence type="ECO:0000313" key="2">
    <source>
        <dbReference type="EMBL" id="AZS50215.1"/>
    </source>
</evidence>
<evidence type="ECO:0000313" key="3">
    <source>
        <dbReference type="Proteomes" id="UP000273143"/>
    </source>
</evidence>
<keyword evidence="1" id="KW-0812">Transmembrane</keyword>
<accession>A0A3Q9JIG2</accession>